<evidence type="ECO:0000313" key="1">
    <source>
        <dbReference type="EMBL" id="KAH7843541.1"/>
    </source>
</evidence>
<sequence>MAIFGGNLLCRASLGLQCRVLFIPWMKKSSGIRCSSGGANNSSFPVKYIPKKVRSTEKLQTSSTTKKDSKDKVNINGLDENELRLEILNGRKSSQSEKTRTSSAVTKGPEDNTSTHGLDGNELRLEVSNDRKSSPTEKHRTSSAITKGPDDNASTNGLDKNELRLEVSNDRKSSQAEKHWTSSAITKGPDDNTSTNGLDENELRLGKSSQTEKLRTSSAITKGPEDNTSTNGLDKNELRLEISNDRKISQTEKLRTSSAITKGPKDNTSTNGLDENELRLEVSNGGKSSQRRFVLDKKLRNQYQTSAHYLTPDVNQEMVKGIDFDDGVLETECIEELEEVLEEFDMNEEMNLHSQDVLQVGKTKQDAENLAIELLATRAYTAVELRKKLQGKRFPLDTVDAVILDFQRRGLINDSLFAETFSQSRWSSSSWGPRRIKQALLRKGVREAEAEKAINYVFKDGDSDEEEESMHGLSKISMDKLLAQASKQWLRGRDATKEKRKTRVIRWLQYRGFNWGVISFVVKKLESQCLP</sequence>
<comment type="caution">
    <text evidence="1">The sequence shown here is derived from an EMBL/GenBank/DDBJ whole genome shotgun (WGS) entry which is preliminary data.</text>
</comment>
<organism evidence="1 2">
    <name type="scientific">Vaccinium darrowii</name>
    <dbReference type="NCBI Taxonomy" id="229202"/>
    <lineage>
        <taxon>Eukaryota</taxon>
        <taxon>Viridiplantae</taxon>
        <taxon>Streptophyta</taxon>
        <taxon>Embryophyta</taxon>
        <taxon>Tracheophyta</taxon>
        <taxon>Spermatophyta</taxon>
        <taxon>Magnoliopsida</taxon>
        <taxon>eudicotyledons</taxon>
        <taxon>Gunneridae</taxon>
        <taxon>Pentapetalae</taxon>
        <taxon>asterids</taxon>
        <taxon>Ericales</taxon>
        <taxon>Ericaceae</taxon>
        <taxon>Vaccinioideae</taxon>
        <taxon>Vaccinieae</taxon>
        <taxon>Vaccinium</taxon>
    </lineage>
</organism>
<name>A0ACB7XRN7_9ERIC</name>
<gene>
    <name evidence="1" type="ORF">Vadar_017924</name>
</gene>
<dbReference type="EMBL" id="CM037151">
    <property type="protein sequence ID" value="KAH7843541.1"/>
    <property type="molecule type" value="Genomic_DNA"/>
</dbReference>
<reference evidence="1 2" key="1">
    <citation type="journal article" date="2021" name="Hortic Res">
        <title>High-quality reference genome and annotation aids understanding of berry development for evergreen blueberry (Vaccinium darrowii).</title>
        <authorList>
            <person name="Yu J."/>
            <person name="Hulse-Kemp A.M."/>
            <person name="Babiker E."/>
            <person name="Staton M."/>
        </authorList>
    </citation>
    <scope>NUCLEOTIDE SEQUENCE [LARGE SCALE GENOMIC DNA]</scope>
    <source>
        <strain evidence="2">cv. NJ 8807/NJ 8810</strain>
        <tissue evidence="1">Young leaf</tissue>
    </source>
</reference>
<proteinExistence type="predicted"/>
<evidence type="ECO:0000313" key="2">
    <source>
        <dbReference type="Proteomes" id="UP000828048"/>
    </source>
</evidence>
<dbReference type="Proteomes" id="UP000828048">
    <property type="component" value="Chromosome 1"/>
</dbReference>
<keyword evidence="2" id="KW-1185">Reference proteome</keyword>
<accession>A0ACB7XRN7</accession>
<protein>
    <submittedName>
        <fullName evidence="1">Uncharacterized protein</fullName>
    </submittedName>
</protein>